<protein>
    <submittedName>
        <fullName evidence="1">Uncharacterized protein</fullName>
    </submittedName>
</protein>
<name>A0ACC1QUX6_9HYPO</name>
<sequence>MSTPPADRNFWGPLGDLFDLSLTFEEVVMKLIPSGIAVLLLPIFVYRLYNYSILVRCSSLLWAKLGICAAIVACQAAALGFHNHAASDQTATALAAAVLDLVAALSLLAMLYIGHRYSIRSSGVLALYLSFTFGLDIILCRSYFIRAGLDALGGLAVATAVLRLLLLILEERSKVDFFLDKNLQKFAGSEAAVGFFTRSFYIYLNPMFMRGFANELRKADLVKLPPSFSSKLLHEKLHNQWENTKHSSSKNRLFWACFLAFKWDLMLIAVPQLVNIGVLYSQPFLIQRITEVAQLDSMQQGYSVSSGQRGGLQFATLLVYVTLALSKAVTANLTNVLATKMRGSVIAELMDKTHKLHEQDAKASAVLTHMSTDIDNIVKGLPGFIYIPMAILEVAVGVYLLSRYIGSSCFFVLLPVLGTNLFSIWLGMKTGPALAAWNARVQIRIAKTAEVLGQLPGIKMLGLGPIMRDQIQRLRVEEMEVSKPYRHYMALLYATQQFADICTAPIVVGGAFFWRGFDHQVSSTRVFPTLTVVDLIQRPTIQALSAYSNITSMLACFQRVQSFMLLPECHDSRATEAPSALSEPASSNQSSPQIQGESKSLDKVILFSNASIGPVELEEPLLTGIDFSLLRGSISGVLAPTGSGKSTLLKSLLGETKNKTGSVYTSQVNIAYCGADVWLRDASIRDNIVGCLEHDPVRYRQAIEACQLEDDIQRLPGGDDYVVGPNGFNLSGGQKQRLSLARSVFAQCEITIIDDGFSSLDRKTATSILSSLCGPEGLLRKRNSTVLICTYLPEVVDMIDHLITITEDGRVVVEDPRANRDHSLLIAASLDSEKQNAVQNFDEERRVLRNQLLAVKPAEGVSAEELYRRQRGSWRLYLVYIDSVGRGKAFLLAIISLLLAVSEFLPTIYLRIWTEVAPRSGIWYVGFIALSFLACALVFLVTFVLYMVFAMKGAVELHGQMLDVIMRSTIGYLTSTKTGNILNRFSQDCDLLGRVLPGMSFRAFYMVCSTVVMVGVILSSATFMTISLPAIALAVYFIQRFYLRTSRQMRHLDLEEKSPLYTFFVDTAAGMLYLRSFGWRLKNMATGYRLLDNSQQPYYLMLYIQQWLSFNLGLLTALVAFLMVTIALWTHSGVNGSSVGLSFLSIINFQRILMQLLEAWTGAETSVAAMVRLEQLKNDTPQEYLPGKPGQVPEDWVPQGDLDFSKVSSRYKLEKGASPVLQDLSLALKAGSKAGVVGRIGSGKSSLLLTLLGFLYYDGTVKIDGVAIQNMDPDFLRSRVISITQDSVQLNETVRKNLLPFTINDDAKKPANEKTSGQQQATDAMLVSILESLNLWTHLADKGGLDAMLQDTGYSKGELQLFSIARALVRRRETGSRLVLIDEATSNLDALRDETTQKVLQEAFEDCTVLTIAHREETIQRVDFKIALENGKMADGGASQRPSEQTPAA</sequence>
<gene>
    <name evidence="1" type="ORF">NLG97_g5700</name>
</gene>
<evidence type="ECO:0000313" key="2">
    <source>
        <dbReference type="Proteomes" id="UP001148737"/>
    </source>
</evidence>
<reference evidence="1" key="1">
    <citation type="submission" date="2022-07" db="EMBL/GenBank/DDBJ databases">
        <title>Genome Sequence of Lecanicillium saksenae.</title>
        <authorList>
            <person name="Buettner E."/>
        </authorList>
    </citation>
    <scope>NUCLEOTIDE SEQUENCE</scope>
    <source>
        <strain evidence="1">VT-O1</strain>
    </source>
</reference>
<dbReference type="EMBL" id="JANAKD010000669">
    <property type="protein sequence ID" value="KAJ3490883.1"/>
    <property type="molecule type" value="Genomic_DNA"/>
</dbReference>
<keyword evidence="2" id="KW-1185">Reference proteome</keyword>
<proteinExistence type="predicted"/>
<organism evidence="1 2">
    <name type="scientific">Lecanicillium saksenae</name>
    <dbReference type="NCBI Taxonomy" id="468837"/>
    <lineage>
        <taxon>Eukaryota</taxon>
        <taxon>Fungi</taxon>
        <taxon>Dikarya</taxon>
        <taxon>Ascomycota</taxon>
        <taxon>Pezizomycotina</taxon>
        <taxon>Sordariomycetes</taxon>
        <taxon>Hypocreomycetidae</taxon>
        <taxon>Hypocreales</taxon>
        <taxon>Cordycipitaceae</taxon>
        <taxon>Lecanicillium</taxon>
    </lineage>
</organism>
<evidence type="ECO:0000313" key="1">
    <source>
        <dbReference type="EMBL" id="KAJ3490883.1"/>
    </source>
</evidence>
<comment type="caution">
    <text evidence="1">The sequence shown here is derived from an EMBL/GenBank/DDBJ whole genome shotgun (WGS) entry which is preliminary data.</text>
</comment>
<dbReference type="Proteomes" id="UP001148737">
    <property type="component" value="Unassembled WGS sequence"/>
</dbReference>
<accession>A0ACC1QUX6</accession>